<protein>
    <recommendedName>
        <fullName evidence="3">Phage protein Gp19/Gp15/Gp42</fullName>
    </recommendedName>
</protein>
<dbReference type="EMBL" id="FNLM01000034">
    <property type="protein sequence ID" value="SDU64638.1"/>
    <property type="molecule type" value="Genomic_DNA"/>
</dbReference>
<dbReference type="STRING" id="158898.SAMN04488548_1342938"/>
<evidence type="ECO:0000313" key="1">
    <source>
        <dbReference type="EMBL" id="SDU64638.1"/>
    </source>
</evidence>
<evidence type="ECO:0000313" key="2">
    <source>
        <dbReference type="Proteomes" id="UP000183180"/>
    </source>
</evidence>
<reference evidence="1 2" key="1">
    <citation type="submission" date="2016-10" db="EMBL/GenBank/DDBJ databases">
        <authorList>
            <person name="de Groot N.N."/>
        </authorList>
    </citation>
    <scope>NUCLEOTIDE SEQUENCE [LARGE SCALE GENOMIC DNA]</scope>
    <source>
        <strain evidence="1 2">DSM 44215</strain>
    </source>
</reference>
<name>A0A1H2K896_9ACTN</name>
<dbReference type="AlphaFoldDB" id="A0A1H2K896"/>
<accession>A0A1H2K896</accession>
<organism evidence="1 2">
    <name type="scientific">Gordonia westfalica</name>
    <dbReference type="NCBI Taxonomy" id="158898"/>
    <lineage>
        <taxon>Bacteria</taxon>
        <taxon>Bacillati</taxon>
        <taxon>Actinomycetota</taxon>
        <taxon>Actinomycetes</taxon>
        <taxon>Mycobacteriales</taxon>
        <taxon>Gordoniaceae</taxon>
        <taxon>Gordonia</taxon>
    </lineage>
</organism>
<dbReference type="Proteomes" id="UP000183180">
    <property type="component" value="Unassembled WGS sequence"/>
</dbReference>
<dbReference type="RefSeq" id="WP_074851539.1">
    <property type="nucleotide sequence ID" value="NZ_FNLM01000034.1"/>
</dbReference>
<evidence type="ECO:0008006" key="3">
    <source>
        <dbReference type="Google" id="ProtNLM"/>
    </source>
</evidence>
<dbReference type="OrthoDB" id="4477623at2"/>
<sequence>MTSGEGTVPFLTVEEFVTQWRPLSNAECVYAEQLLAAAARRIRRHVPHLAVDDPDAKLVSFQVVRSVLESDEARASMPGLSTFTTTVGEKTNGGKLINPDALLVFTPYHWAQLGVSSKPKPRWNFPRNNY</sequence>
<gene>
    <name evidence="1" type="ORF">SAMN04488548_1342938</name>
</gene>
<proteinExistence type="predicted"/>